<dbReference type="Proteomes" id="UP001152797">
    <property type="component" value="Unassembled WGS sequence"/>
</dbReference>
<proteinExistence type="predicted"/>
<reference evidence="1" key="1">
    <citation type="submission" date="2022-10" db="EMBL/GenBank/DDBJ databases">
        <authorList>
            <person name="Chen Y."/>
            <person name="Dougan E. K."/>
            <person name="Chan C."/>
            <person name="Rhodes N."/>
            <person name="Thang M."/>
        </authorList>
    </citation>
    <scope>NUCLEOTIDE SEQUENCE</scope>
</reference>
<dbReference type="EMBL" id="CAMXCT020000678">
    <property type="protein sequence ID" value="CAL1135400.1"/>
    <property type="molecule type" value="Genomic_DNA"/>
</dbReference>
<gene>
    <name evidence="1" type="ORF">C1SCF055_LOCUS9766</name>
</gene>
<sequence>MAALFGPWADLSQFQTVDDVLDHFRVDHFRVDEAVWLAFERQVGSPGSDLRLLASLPQVALVTGCNNALTDNGPFSPIEATQVGLVWRLAKRIMAARSNVTEENFIDVDPWMEQQSRDNDPRGEQQQSTHSAWKASWHVFRAACLMLNICSKADLEAYSHQIEKLMVQWPKTWWLIYTANDSARAGRLEKLRRRFTIDAGQGRQVPRDLDPIRPWSCIFTQLAADTDYWTERVHHPAAAWTAAGGRGAPTVASEAAVLDVIQ</sequence>
<dbReference type="EMBL" id="CAMXCT030000678">
    <property type="protein sequence ID" value="CAL4769337.1"/>
    <property type="molecule type" value="Genomic_DNA"/>
</dbReference>
<comment type="caution">
    <text evidence="1">The sequence shown here is derived from an EMBL/GenBank/DDBJ whole genome shotgun (WGS) entry which is preliminary data.</text>
</comment>
<organism evidence="1">
    <name type="scientific">Cladocopium goreaui</name>
    <dbReference type="NCBI Taxonomy" id="2562237"/>
    <lineage>
        <taxon>Eukaryota</taxon>
        <taxon>Sar</taxon>
        <taxon>Alveolata</taxon>
        <taxon>Dinophyceae</taxon>
        <taxon>Suessiales</taxon>
        <taxon>Symbiodiniaceae</taxon>
        <taxon>Cladocopium</taxon>
    </lineage>
</organism>
<dbReference type="AlphaFoldDB" id="A0A9P1FPK0"/>
<evidence type="ECO:0000313" key="2">
    <source>
        <dbReference type="EMBL" id="CAL4769337.1"/>
    </source>
</evidence>
<name>A0A9P1FPK0_9DINO</name>
<keyword evidence="3" id="KW-1185">Reference proteome</keyword>
<evidence type="ECO:0000313" key="3">
    <source>
        <dbReference type="Proteomes" id="UP001152797"/>
    </source>
</evidence>
<evidence type="ECO:0000313" key="1">
    <source>
        <dbReference type="EMBL" id="CAI3982025.1"/>
    </source>
</evidence>
<accession>A0A9P1FPK0</accession>
<reference evidence="2 3" key="2">
    <citation type="submission" date="2024-05" db="EMBL/GenBank/DDBJ databases">
        <authorList>
            <person name="Chen Y."/>
            <person name="Shah S."/>
            <person name="Dougan E. K."/>
            <person name="Thang M."/>
            <person name="Chan C."/>
        </authorList>
    </citation>
    <scope>NUCLEOTIDE SEQUENCE [LARGE SCALE GENOMIC DNA]</scope>
</reference>
<protein>
    <submittedName>
        <fullName evidence="2">Reticulocyte-binding protein 2-like a</fullName>
    </submittedName>
</protein>
<dbReference type="EMBL" id="CAMXCT010000678">
    <property type="protein sequence ID" value="CAI3982025.1"/>
    <property type="molecule type" value="Genomic_DNA"/>
</dbReference>
<dbReference type="OrthoDB" id="448232at2759"/>